<evidence type="ECO:0000256" key="1">
    <source>
        <dbReference type="SAM" id="MobiDB-lite"/>
    </source>
</evidence>
<reference evidence="3" key="1">
    <citation type="journal article" date="2020" name="Stud. Mycol.">
        <title>101 Dothideomycetes genomes: a test case for predicting lifestyles and emergence of pathogens.</title>
        <authorList>
            <person name="Haridas S."/>
            <person name="Albert R."/>
            <person name="Binder M."/>
            <person name="Bloem J."/>
            <person name="Labutti K."/>
            <person name="Salamov A."/>
            <person name="Andreopoulos B."/>
            <person name="Baker S."/>
            <person name="Barry K."/>
            <person name="Bills G."/>
            <person name="Bluhm B."/>
            <person name="Cannon C."/>
            <person name="Castanera R."/>
            <person name="Culley D."/>
            <person name="Daum C."/>
            <person name="Ezra D."/>
            <person name="Gonzalez J."/>
            <person name="Henrissat B."/>
            <person name="Kuo A."/>
            <person name="Liang C."/>
            <person name="Lipzen A."/>
            <person name="Lutzoni F."/>
            <person name="Magnuson J."/>
            <person name="Mondo S."/>
            <person name="Nolan M."/>
            <person name="Ohm R."/>
            <person name="Pangilinan J."/>
            <person name="Park H.-J."/>
            <person name="Ramirez L."/>
            <person name="Alfaro M."/>
            <person name="Sun H."/>
            <person name="Tritt A."/>
            <person name="Yoshinaga Y."/>
            <person name="Zwiers L.-H."/>
            <person name="Turgeon B."/>
            <person name="Goodwin S."/>
            <person name="Spatafora J."/>
            <person name="Crous P."/>
            <person name="Grigoriev I."/>
        </authorList>
    </citation>
    <scope>NUCLEOTIDE SEQUENCE</scope>
    <source>
        <strain evidence="3">CBS 121410</strain>
    </source>
</reference>
<feature type="compositionally biased region" description="Polar residues" evidence="1">
    <location>
        <begin position="161"/>
        <end position="170"/>
    </location>
</feature>
<dbReference type="EMBL" id="ML978711">
    <property type="protein sequence ID" value="KAF2091435.1"/>
    <property type="molecule type" value="Genomic_DNA"/>
</dbReference>
<sequence length="820" mass="91330">MQLNHLLLLAGLLIGALAAPFNNEANWSPRELQNHQSPDQTAWREYCRNASSIYAPSTFCKVVEKQGMDPRLVNSFNMTNTTETAGSQAVAPRSVAPFTLPGIVTRETECPHWMAFLKRDWWLCLRDKLGMENGEPEDKESPEQEDSDEDEGEKRDDLAAASNSMMTEDPQSAGALTPSGNSLHSSRTAVTTSTSLDLPVLPGFLEKRDEDSDDSETEEDSKDSEAEEDWNDPGSDIGPWNWEYNCGELGSRSGRRCRWWGDRDNDYGRVMAAQYEVPVAEATEPTPAAATPSSDFIALPDSLEKRQDVHSYEYCCDIDCGLLTRLHRVTCCRACEYLRDSRPTEEARAPILELSVLPGSLGKRNPVENDHSEEKEVSKWSGDWCLTEGINCEGPAPDQVEEPVETTDLESRASADKESVLEKKQVIVQFSELNIDNEDMRLLLDICFLAWHEVDLCHQVIHEWKAPITMDLEPPPYPGKDGSTVEKDPEKEMSMVSYCMTNPHLCIAPSPNPEESPKTAVLDSSDMGDISVLKQYLITKLCAEHPEYPECIEPGSPPSAEESATVAVSDVSDKEDVSVEKRRLTENCDEHPEWSQCIGFSPAESAEQPTEIALLNSSDEEDISVEERLFLCAQYPEHPVCNGSGPSLSAEEPTKVTVSDSSKGNKTIAARHSRNTSAKNTFHMDDECMNFSIGCPWGHEPPDYKCVHHGLECVGNWPRDTVEPQEAADAEVPEKAASIETRSSWNPDDMFMNCMFDCGLPGDKLCRTQCMDGAQEYWDKGQLKDVLIKELTEAPRYIQCADTKCTLLLVLPEPVDAHRI</sequence>
<feature type="compositionally biased region" description="Acidic residues" evidence="1">
    <location>
        <begin position="134"/>
        <end position="151"/>
    </location>
</feature>
<keyword evidence="2" id="KW-0732">Signal</keyword>
<feature type="region of interest" description="Disordered" evidence="1">
    <location>
        <begin position="132"/>
        <end position="238"/>
    </location>
</feature>
<dbReference type="Proteomes" id="UP000799776">
    <property type="component" value="Unassembled WGS sequence"/>
</dbReference>
<comment type="caution">
    <text evidence="3">The sequence shown here is derived from an EMBL/GenBank/DDBJ whole genome shotgun (WGS) entry which is preliminary data.</text>
</comment>
<gene>
    <name evidence="3" type="ORF">K490DRAFT_60876</name>
</gene>
<keyword evidence="4" id="KW-1185">Reference proteome</keyword>
<evidence type="ECO:0000313" key="4">
    <source>
        <dbReference type="Proteomes" id="UP000799776"/>
    </source>
</evidence>
<accession>A0A9P4LZS9</accession>
<proteinExistence type="predicted"/>
<evidence type="ECO:0000313" key="3">
    <source>
        <dbReference type="EMBL" id="KAF2091435.1"/>
    </source>
</evidence>
<feature type="chain" id="PRO_5040351091" evidence="2">
    <location>
        <begin position="19"/>
        <end position="820"/>
    </location>
</feature>
<feature type="compositionally biased region" description="Acidic residues" evidence="1">
    <location>
        <begin position="211"/>
        <end position="231"/>
    </location>
</feature>
<feature type="signal peptide" evidence="2">
    <location>
        <begin position="1"/>
        <end position="18"/>
    </location>
</feature>
<organism evidence="3 4">
    <name type="scientific">Saccharata proteae CBS 121410</name>
    <dbReference type="NCBI Taxonomy" id="1314787"/>
    <lineage>
        <taxon>Eukaryota</taxon>
        <taxon>Fungi</taxon>
        <taxon>Dikarya</taxon>
        <taxon>Ascomycota</taxon>
        <taxon>Pezizomycotina</taxon>
        <taxon>Dothideomycetes</taxon>
        <taxon>Dothideomycetes incertae sedis</taxon>
        <taxon>Botryosphaeriales</taxon>
        <taxon>Saccharataceae</taxon>
        <taxon>Saccharata</taxon>
    </lineage>
</organism>
<name>A0A9P4LZS9_9PEZI</name>
<protein>
    <submittedName>
        <fullName evidence="3">Uncharacterized protein</fullName>
    </submittedName>
</protein>
<dbReference type="AlphaFoldDB" id="A0A9P4LZS9"/>
<evidence type="ECO:0000256" key="2">
    <source>
        <dbReference type="SAM" id="SignalP"/>
    </source>
</evidence>
<feature type="compositionally biased region" description="Polar residues" evidence="1">
    <location>
        <begin position="178"/>
        <end position="196"/>
    </location>
</feature>